<feature type="non-terminal residue" evidence="1">
    <location>
        <position position="291"/>
    </location>
</feature>
<evidence type="ECO:0000313" key="2">
    <source>
        <dbReference type="Proteomes" id="UP000030748"/>
    </source>
</evidence>
<dbReference type="AlphaFoldDB" id="A0A022RNH9"/>
<protein>
    <recommendedName>
        <fullName evidence="3">GAF domain-containing protein</fullName>
    </recommendedName>
</protein>
<dbReference type="Proteomes" id="UP000030748">
    <property type="component" value="Unassembled WGS sequence"/>
</dbReference>
<dbReference type="eggNOG" id="ENOG502QRI2">
    <property type="taxonomic scope" value="Eukaryota"/>
</dbReference>
<dbReference type="InterPro" id="IPR045012">
    <property type="entry name" value="NLP"/>
</dbReference>
<dbReference type="PANTHER" id="PTHR32002">
    <property type="entry name" value="PROTEIN NLP8"/>
    <property type="match status" value="1"/>
</dbReference>
<dbReference type="EMBL" id="KI630401">
    <property type="protein sequence ID" value="EYU40475.1"/>
    <property type="molecule type" value="Genomic_DNA"/>
</dbReference>
<dbReference type="GO" id="GO:0003700">
    <property type="term" value="F:DNA-binding transcription factor activity"/>
    <property type="evidence" value="ECO:0007669"/>
    <property type="project" value="InterPro"/>
</dbReference>
<dbReference type="STRING" id="4155.A0A022RNH9"/>
<evidence type="ECO:0008006" key="3">
    <source>
        <dbReference type="Google" id="ProtNLM"/>
    </source>
</evidence>
<name>A0A022RNH9_ERYGU</name>
<sequence length="291" mass="33205">MEDGPFIPLSSHTAIDFNYMDELLYDGFWLETTTSTHESNFNWPNPSTPITLLTDDLNPTSFYFPTSDPNINNPNQPRFLHEETAISTTFGEPALTHLEMDEFSENENRRLWVGPNRNPISVKNRLLQAINGLDASTRDKDVLIQIWIPVKRGTGQVLTTNNQPFSMNPNSKNLADYRDVSQSYQFAADEDSKEFVGLPGRVFLNKLPEWAPDVRFFRREDYQRVSHAQQYDVRGSLALPVFEQGSGVCLGVVEIVTTSQKVDFSPELESICKALEAALLWEPQRSCQEHW</sequence>
<reference evidence="1 2" key="1">
    <citation type="journal article" date="2013" name="Proc. Natl. Acad. Sci. U.S.A.">
        <title>Fine-scale variation in meiotic recombination in Mimulus inferred from population shotgun sequencing.</title>
        <authorList>
            <person name="Hellsten U."/>
            <person name="Wright K.M."/>
            <person name="Jenkins J."/>
            <person name="Shu S."/>
            <person name="Yuan Y."/>
            <person name="Wessler S.R."/>
            <person name="Schmutz J."/>
            <person name="Willis J.H."/>
            <person name="Rokhsar D.S."/>
        </authorList>
    </citation>
    <scope>NUCLEOTIDE SEQUENCE [LARGE SCALE GENOMIC DNA]</scope>
    <source>
        <strain evidence="2">cv. DUN x IM62</strain>
    </source>
</reference>
<evidence type="ECO:0000313" key="1">
    <source>
        <dbReference type="EMBL" id="EYU40475.1"/>
    </source>
</evidence>
<keyword evidence="2" id="KW-1185">Reference proteome</keyword>
<proteinExistence type="predicted"/>
<gene>
    <name evidence="1" type="ORF">MIMGU_mgv1a019194mg</name>
</gene>
<dbReference type="PANTHER" id="PTHR32002:SF46">
    <property type="entry name" value="PROTEIN NLP2"/>
    <property type="match status" value="1"/>
</dbReference>
<accession>A0A022RNH9</accession>
<organism evidence="1 2">
    <name type="scientific">Erythranthe guttata</name>
    <name type="common">Yellow monkey flower</name>
    <name type="synonym">Mimulus guttatus</name>
    <dbReference type="NCBI Taxonomy" id="4155"/>
    <lineage>
        <taxon>Eukaryota</taxon>
        <taxon>Viridiplantae</taxon>
        <taxon>Streptophyta</taxon>
        <taxon>Embryophyta</taxon>
        <taxon>Tracheophyta</taxon>
        <taxon>Spermatophyta</taxon>
        <taxon>Magnoliopsida</taxon>
        <taxon>eudicotyledons</taxon>
        <taxon>Gunneridae</taxon>
        <taxon>Pentapetalae</taxon>
        <taxon>asterids</taxon>
        <taxon>lamiids</taxon>
        <taxon>Lamiales</taxon>
        <taxon>Phrymaceae</taxon>
        <taxon>Erythranthe</taxon>
    </lineage>
</organism>